<evidence type="ECO:0000313" key="1">
    <source>
        <dbReference type="EMBL" id="RCX05454.1"/>
    </source>
</evidence>
<reference evidence="1 2" key="1">
    <citation type="submission" date="2018-07" db="EMBL/GenBank/DDBJ databases">
        <title>Genomic Encyclopedia of Type Strains, Phase IV (KMG-IV): sequencing the most valuable type-strain genomes for metagenomic binning, comparative biology and taxonomic classification.</title>
        <authorList>
            <person name="Goeker M."/>
        </authorList>
    </citation>
    <scope>NUCLEOTIDE SEQUENCE [LARGE SCALE GENOMIC DNA]</scope>
    <source>
        <strain evidence="1 2">DSM 21410</strain>
    </source>
</reference>
<dbReference type="EMBL" id="QPJS01000001">
    <property type="protein sequence ID" value="RCX05454.1"/>
    <property type="molecule type" value="Genomic_DNA"/>
</dbReference>
<sequence>MQVIIHYYLYHRHSQPIPKISNLIQKGHHPGVRNPSLSHPCLPAKSSMNPLSLQPFCTIKEINHFSHAVRTRTPTQRIP</sequence>
<dbReference type="Proteomes" id="UP000253517">
    <property type="component" value="Unassembled WGS sequence"/>
</dbReference>
<accession>A0A369ADF3</accession>
<keyword evidence="2" id="KW-1185">Reference proteome</keyword>
<evidence type="ECO:0000313" key="2">
    <source>
        <dbReference type="Proteomes" id="UP000253517"/>
    </source>
</evidence>
<proteinExistence type="predicted"/>
<organism evidence="1 2">
    <name type="scientific">Schleiferia thermophila</name>
    <dbReference type="NCBI Taxonomy" id="884107"/>
    <lineage>
        <taxon>Bacteria</taxon>
        <taxon>Pseudomonadati</taxon>
        <taxon>Bacteroidota</taxon>
        <taxon>Flavobacteriia</taxon>
        <taxon>Flavobacteriales</taxon>
        <taxon>Schleiferiaceae</taxon>
        <taxon>Schleiferia</taxon>
    </lineage>
</organism>
<gene>
    <name evidence="1" type="ORF">DES35_101739</name>
</gene>
<dbReference type="AlphaFoldDB" id="A0A369ADF3"/>
<protein>
    <submittedName>
        <fullName evidence="1">Uncharacterized protein</fullName>
    </submittedName>
</protein>
<comment type="caution">
    <text evidence="1">The sequence shown here is derived from an EMBL/GenBank/DDBJ whole genome shotgun (WGS) entry which is preliminary data.</text>
</comment>
<name>A0A369ADF3_9FLAO</name>